<dbReference type="Proteomes" id="UP000246085">
    <property type="component" value="Chromosome BRAD3257"/>
</dbReference>
<dbReference type="KEGG" id="bvz:BRAD3257_0847"/>
<accession>A0A2U3PS47</accession>
<evidence type="ECO:0000313" key="3">
    <source>
        <dbReference type="Proteomes" id="UP000246085"/>
    </source>
</evidence>
<name>A0A2U3PS47_9BRAD</name>
<evidence type="ECO:0000256" key="1">
    <source>
        <dbReference type="SAM" id="Phobius"/>
    </source>
</evidence>
<protein>
    <submittedName>
        <fullName evidence="2">Uncharacterized protein</fullName>
    </submittedName>
</protein>
<reference evidence="2 3" key="1">
    <citation type="submission" date="2018-03" db="EMBL/GenBank/DDBJ databases">
        <authorList>
            <person name="Gully D."/>
        </authorList>
    </citation>
    <scope>NUCLEOTIDE SEQUENCE [LARGE SCALE GENOMIC DNA]</scope>
    <source>
        <strain evidence="2">ORS3257</strain>
    </source>
</reference>
<sequence>MSVNVILIIVGAVLILVGLAKAGQSGGLRNIGINFGSTSTQTIKAGNVTPEPSKGAKADWVGLAIAAIGLATAVVGLFKG</sequence>
<keyword evidence="1" id="KW-0812">Transmembrane</keyword>
<organism evidence="2 3">
    <name type="scientific">Bradyrhizobium vignae</name>
    <dbReference type="NCBI Taxonomy" id="1549949"/>
    <lineage>
        <taxon>Bacteria</taxon>
        <taxon>Pseudomonadati</taxon>
        <taxon>Pseudomonadota</taxon>
        <taxon>Alphaproteobacteria</taxon>
        <taxon>Hyphomicrobiales</taxon>
        <taxon>Nitrobacteraceae</taxon>
        <taxon>Bradyrhizobium</taxon>
    </lineage>
</organism>
<keyword evidence="1" id="KW-1133">Transmembrane helix</keyword>
<proteinExistence type="predicted"/>
<evidence type="ECO:0000313" key="2">
    <source>
        <dbReference type="EMBL" id="SPP92001.1"/>
    </source>
</evidence>
<feature type="transmembrane region" description="Helical" evidence="1">
    <location>
        <begin position="60"/>
        <end position="78"/>
    </location>
</feature>
<dbReference type="AlphaFoldDB" id="A0A2U3PS47"/>
<dbReference type="RefSeq" id="WP_122400744.1">
    <property type="nucleotide sequence ID" value="NZ_LS398110.1"/>
</dbReference>
<gene>
    <name evidence="2" type="ORF">BRAD3257_0847</name>
</gene>
<keyword evidence="1" id="KW-0472">Membrane</keyword>
<dbReference type="EMBL" id="LS398110">
    <property type="protein sequence ID" value="SPP92001.1"/>
    <property type="molecule type" value="Genomic_DNA"/>
</dbReference>